<evidence type="ECO:0000259" key="1">
    <source>
        <dbReference type="PROSITE" id="PS50208"/>
    </source>
</evidence>
<dbReference type="GO" id="GO:0004197">
    <property type="term" value="F:cysteine-type endopeptidase activity"/>
    <property type="evidence" value="ECO:0007669"/>
    <property type="project" value="InterPro"/>
</dbReference>
<dbReference type="AlphaFoldDB" id="A0A5D3KCI7"/>
<evidence type="ECO:0000313" key="2">
    <source>
        <dbReference type="EMBL" id="TYL92739.1"/>
    </source>
</evidence>
<dbReference type="PANTHER" id="PTHR22576:SF37">
    <property type="entry name" value="MUCOSA-ASSOCIATED LYMPHOID TISSUE LYMPHOMA TRANSLOCATION PROTEIN 1"/>
    <property type="match status" value="1"/>
</dbReference>
<dbReference type="SUPFAM" id="SSF52129">
    <property type="entry name" value="Caspase-like"/>
    <property type="match status" value="1"/>
</dbReference>
<keyword evidence="3" id="KW-1185">Reference proteome</keyword>
<dbReference type="Proteomes" id="UP000324758">
    <property type="component" value="Unassembled WGS sequence"/>
</dbReference>
<dbReference type="Pfam" id="PF00656">
    <property type="entry name" value="Peptidase_C14"/>
    <property type="match status" value="1"/>
</dbReference>
<dbReference type="PANTHER" id="PTHR22576">
    <property type="entry name" value="MUCOSA ASSOCIATED LYMPHOID TISSUE LYMPHOMA TRANSLOCATION PROTEIN 1/PARACASPASE"/>
    <property type="match status" value="1"/>
</dbReference>
<organism evidence="2 3">
    <name type="scientific">Bradyrhizobium rifense</name>
    <dbReference type="NCBI Taxonomy" id="515499"/>
    <lineage>
        <taxon>Bacteria</taxon>
        <taxon>Pseudomonadati</taxon>
        <taxon>Pseudomonadota</taxon>
        <taxon>Alphaproteobacteria</taxon>
        <taxon>Hyphomicrobiales</taxon>
        <taxon>Nitrobacteraceae</taxon>
        <taxon>Bradyrhizobium</taxon>
    </lineage>
</organism>
<dbReference type="InterPro" id="IPR001309">
    <property type="entry name" value="Pept_C14_p20"/>
</dbReference>
<dbReference type="OrthoDB" id="9816009at2"/>
<proteinExistence type="predicted"/>
<dbReference type="EMBL" id="VSSS01000036">
    <property type="protein sequence ID" value="TYL92739.1"/>
    <property type="molecule type" value="Genomic_DNA"/>
</dbReference>
<dbReference type="GO" id="GO:0006508">
    <property type="term" value="P:proteolysis"/>
    <property type="evidence" value="ECO:0007669"/>
    <property type="project" value="InterPro"/>
</dbReference>
<evidence type="ECO:0000313" key="3">
    <source>
        <dbReference type="Proteomes" id="UP000324758"/>
    </source>
</evidence>
<reference evidence="2 3" key="1">
    <citation type="submission" date="2019-08" db="EMBL/GenBank/DDBJ databases">
        <title>Bradyrhizobium hipponensis sp. nov., a rhizobium isolated from a Lupinus angustifolius root nodule in Tunisia.</title>
        <authorList>
            <person name="Off K."/>
            <person name="Rejili M."/>
            <person name="Mars M."/>
            <person name="Brachmann A."/>
            <person name="Marin M."/>
        </authorList>
    </citation>
    <scope>NUCLEOTIDE SEQUENCE [LARGE SCALE GENOMIC DNA]</scope>
    <source>
        <strain evidence="2 3">CTAW71</strain>
    </source>
</reference>
<feature type="domain" description="Caspase family p20" evidence="1">
    <location>
        <begin position="90"/>
        <end position="219"/>
    </location>
</feature>
<dbReference type="InterPro" id="IPR029030">
    <property type="entry name" value="Caspase-like_dom_sf"/>
</dbReference>
<comment type="caution">
    <text evidence="2">The sequence shown here is derived from an EMBL/GenBank/DDBJ whole genome shotgun (WGS) entry which is preliminary data.</text>
</comment>
<accession>A0A5D3KCI7</accession>
<dbReference type="InterPro" id="IPR011600">
    <property type="entry name" value="Pept_C14_caspase"/>
</dbReference>
<gene>
    <name evidence="2" type="ORF">FXB40_23910</name>
</gene>
<dbReference type="Gene3D" id="3.40.50.1460">
    <property type="match status" value="1"/>
</dbReference>
<dbReference type="PROSITE" id="PS50208">
    <property type="entry name" value="CASPASE_P20"/>
    <property type="match status" value="1"/>
</dbReference>
<protein>
    <submittedName>
        <fullName evidence="2">Caspase family protein</fullName>
    </submittedName>
</protein>
<sequence>MSTMVQERPLRIKRCCWRPRAPSERCNARDMRCACRNRCVVRSRKMGGAKQDKMGFAFGNKRSYAMPRYFGALICSWLLCITFSTISCAADRYGLVIGNSAYQNVPQLANPTRDSNDVASALERLNFKVTRLNDANVAQMNEAVIEFGKQAEGARMAVIFYAGHGIEANGENWLIPVDAKLATQADAPSEAVSVRSLNAQVAKASQLGLIILDACRDNPFVQSLKNITVSMPPTAAEKSILANRSVSKGLAPTEPAGNVLIAFSAKDGTVASDGIGRNSPFTTSLLANIEIQGLEISALFRKVRDEVMRATKDEQQPYVYGSLSSDLIYFKPPDPENVKTFDGFWDAKISCDPVGQQLGWSDRFLSTVKNGVLVGQTGREGRPGSLTYNGFIDADGTIRVTATGLSGDPKHTIIATRPGTPVFWRAAGMLENSTGTVLRTSGRKCIFQFSKQLLGKPGSSAQKNR</sequence>
<dbReference type="InterPro" id="IPR052039">
    <property type="entry name" value="Caspase-related_regulators"/>
</dbReference>
<name>A0A5D3KCI7_9BRAD</name>